<dbReference type="KEGG" id="acel:acsn021_09220"/>
<sequence>MWDSDGSLGGKTRRGWNNCTNFVSQCLYAGGVSQIGHESGPYSSTSWYYEDFFLSKPSYTWGGAQNFYNFWFWRVGVKSYASSVEAGDPISIDFDGDGSIDHTVIVTRLGTTGNYATAYITQHTYDKFEEKSVKNLYDSGYTIYIYDI</sequence>
<reference evidence="1 2" key="1">
    <citation type="journal article" date="2016" name="Int. J. Syst. Evol. Microbiol.">
        <title>Descriptions of Anaerotaenia torta gen. nov., sp. nov. and Anaerocolumna cellulosilytica gen. nov., sp. nov. isolated from a methanogenic reactor of cattle waste.</title>
        <authorList>
            <person name="Uek A."/>
            <person name="Ohtaki Y."/>
            <person name="Kaku N."/>
            <person name="Ueki K."/>
        </authorList>
    </citation>
    <scope>NUCLEOTIDE SEQUENCE [LARGE SCALE GENOMIC DNA]</scope>
    <source>
        <strain evidence="1 2">SN021</strain>
    </source>
</reference>
<dbReference type="RefSeq" id="WP_184090409.1">
    <property type="nucleotide sequence ID" value="NZ_AP023367.1"/>
</dbReference>
<dbReference type="AlphaFoldDB" id="A0A6S6QPS5"/>
<dbReference type="Proteomes" id="UP000515561">
    <property type="component" value="Chromosome"/>
</dbReference>
<protein>
    <submittedName>
        <fullName evidence="1">Uncharacterized protein</fullName>
    </submittedName>
</protein>
<gene>
    <name evidence="1" type="ORF">acsn021_09220</name>
</gene>
<evidence type="ECO:0000313" key="2">
    <source>
        <dbReference type="Proteomes" id="UP000515561"/>
    </source>
</evidence>
<dbReference type="EMBL" id="AP023367">
    <property type="protein sequence ID" value="BCJ93353.1"/>
    <property type="molecule type" value="Genomic_DNA"/>
</dbReference>
<proteinExistence type="predicted"/>
<accession>A0A6S6QPS5</accession>
<dbReference type="Pfam" id="PF12671">
    <property type="entry name" value="Amidase_6"/>
    <property type="match status" value="1"/>
</dbReference>
<dbReference type="PANTHER" id="PTHR40032">
    <property type="entry name" value="EXPORTED PROTEIN-RELATED"/>
    <property type="match status" value="1"/>
</dbReference>
<dbReference type="InterPro" id="IPR024301">
    <property type="entry name" value="Amidase_6"/>
</dbReference>
<keyword evidence="2" id="KW-1185">Reference proteome</keyword>
<name>A0A6S6QPS5_9FIRM</name>
<evidence type="ECO:0000313" key="1">
    <source>
        <dbReference type="EMBL" id="BCJ93353.1"/>
    </source>
</evidence>
<organism evidence="1 2">
    <name type="scientific">Anaerocolumna cellulosilytica</name>
    <dbReference type="NCBI Taxonomy" id="433286"/>
    <lineage>
        <taxon>Bacteria</taxon>
        <taxon>Bacillati</taxon>
        <taxon>Bacillota</taxon>
        <taxon>Clostridia</taxon>
        <taxon>Lachnospirales</taxon>
        <taxon>Lachnospiraceae</taxon>
        <taxon>Anaerocolumna</taxon>
    </lineage>
</organism>
<dbReference type="PANTHER" id="PTHR40032:SF1">
    <property type="entry name" value="EXPORTED PROTEIN"/>
    <property type="match status" value="1"/>
</dbReference>